<name>A0A0G4HJ87_9ALVE</name>
<feature type="domain" description="PPIase cyclophilin-type" evidence="2">
    <location>
        <begin position="1"/>
        <end position="91"/>
    </location>
</feature>
<dbReference type="VEuPathDB" id="CryptoDB:Cvel_28091"/>
<dbReference type="Gene3D" id="2.40.100.10">
    <property type="entry name" value="Cyclophilin-like"/>
    <property type="match status" value="1"/>
</dbReference>
<evidence type="ECO:0000313" key="3">
    <source>
        <dbReference type="EMBL" id="CEM44151.1"/>
    </source>
</evidence>
<dbReference type="Pfam" id="PF00160">
    <property type="entry name" value="Pro_isomerase"/>
    <property type="match status" value="1"/>
</dbReference>
<dbReference type="PANTHER" id="PTHR11071">
    <property type="entry name" value="PEPTIDYL-PROLYL CIS-TRANS ISOMERASE"/>
    <property type="match status" value="1"/>
</dbReference>
<protein>
    <recommendedName>
        <fullName evidence="2">PPIase cyclophilin-type domain-containing protein</fullName>
    </recommendedName>
</protein>
<dbReference type="GO" id="GO:0005737">
    <property type="term" value="C:cytoplasm"/>
    <property type="evidence" value="ECO:0007669"/>
    <property type="project" value="TreeGrafter"/>
</dbReference>
<dbReference type="EMBL" id="CDMZ01002853">
    <property type="protein sequence ID" value="CEM44151.1"/>
    <property type="molecule type" value="Genomic_DNA"/>
</dbReference>
<reference evidence="3" key="1">
    <citation type="submission" date="2014-11" db="EMBL/GenBank/DDBJ databases">
        <authorList>
            <person name="Otto D Thomas"/>
            <person name="Naeem Raeece"/>
        </authorList>
    </citation>
    <scope>NUCLEOTIDE SEQUENCE</scope>
</reference>
<feature type="region of interest" description="Disordered" evidence="1">
    <location>
        <begin position="141"/>
        <end position="215"/>
    </location>
</feature>
<dbReference type="InterPro" id="IPR029000">
    <property type="entry name" value="Cyclophilin-like_dom_sf"/>
</dbReference>
<sequence length="225" mass="25314">MGESIYGQFFRDERFLYRHDRRGILSMAKGNFRNTNNSQFFVTFGACPWLDGKHVAFGHVQSGLEVLDEIEKAGTERGKPLRPVEIFACGEVLSESFFKLRDSGVAAQRRERNTDARVEEQRREATRIAAAAEEDVHVQSAALKEEEDGNEIGRHQSAPARGADDGKSASWERGESSEPAEDESPPTPPRPVPSAERTKERPALLPSPSEPNFVPVEVYRRHKYF</sequence>
<organism evidence="3">
    <name type="scientific">Chromera velia CCMP2878</name>
    <dbReference type="NCBI Taxonomy" id="1169474"/>
    <lineage>
        <taxon>Eukaryota</taxon>
        <taxon>Sar</taxon>
        <taxon>Alveolata</taxon>
        <taxon>Colpodellida</taxon>
        <taxon>Chromeraceae</taxon>
        <taxon>Chromera</taxon>
    </lineage>
</organism>
<evidence type="ECO:0000256" key="1">
    <source>
        <dbReference type="SAM" id="MobiDB-lite"/>
    </source>
</evidence>
<evidence type="ECO:0000259" key="2">
    <source>
        <dbReference type="PROSITE" id="PS50072"/>
    </source>
</evidence>
<dbReference type="AlphaFoldDB" id="A0A0G4HJ87"/>
<proteinExistence type="predicted"/>
<dbReference type="GO" id="GO:0006457">
    <property type="term" value="P:protein folding"/>
    <property type="evidence" value="ECO:0007669"/>
    <property type="project" value="TreeGrafter"/>
</dbReference>
<accession>A0A0G4HJ87</accession>
<dbReference type="SUPFAM" id="SSF50891">
    <property type="entry name" value="Cyclophilin-like"/>
    <property type="match status" value="1"/>
</dbReference>
<dbReference type="GO" id="GO:0016018">
    <property type="term" value="F:cyclosporin A binding"/>
    <property type="evidence" value="ECO:0007669"/>
    <property type="project" value="TreeGrafter"/>
</dbReference>
<feature type="region of interest" description="Disordered" evidence="1">
    <location>
        <begin position="104"/>
        <end position="125"/>
    </location>
</feature>
<feature type="compositionally biased region" description="Basic and acidic residues" evidence="1">
    <location>
        <begin position="162"/>
        <end position="176"/>
    </location>
</feature>
<dbReference type="GO" id="GO:0003755">
    <property type="term" value="F:peptidyl-prolyl cis-trans isomerase activity"/>
    <property type="evidence" value="ECO:0007669"/>
    <property type="project" value="InterPro"/>
</dbReference>
<dbReference type="InterPro" id="IPR002130">
    <property type="entry name" value="Cyclophilin-type_PPIase_dom"/>
</dbReference>
<dbReference type="PANTHER" id="PTHR11071:SF561">
    <property type="entry name" value="PEPTIDYL-PROLYL CIS-TRANS ISOMERASE D-RELATED"/>
    <property type="match status" value="1"/>
</dbReference>
<gene>
    <name evidence="3" type="ORF">Cvel_28091</name>
</gene>
<dbReference type="PROSITE" id="PS50072">
    <property type="entry name" value="CSA_PPIASE_2"/>
    <property type="match status" value="1"/>
</dbReference>